<proteinExistence type="predicted"/>
<dbReference type="EMBL" id="CP029693">
    <property type="protein sequence ID" value="AWY43631.1"/>
    <property type="molecule type" value="Genomic_DNA"/>
</dbReference>
<dbReference type="RefSeq" id="WP_110967161.1">
    <property type="nucleotide sequence ID" value="NZ_CP029693.1"/>
</dbReference>
<dbReference type="AlphaFoldDB" id="A0A2Z4RR65"/>
<protein>
    <submittedName>
        <fullName evidence="1">Uncharacterized protein</fullName>
    </submittedName>
</protein>
<organism evidence="1 2">
    <name type="scientific">Pseudomonas putida</name>
    <name type="common">Arthrobacter siderocapsulatus</name>
    <dbReference type="NCBI Taxonomy" id="303"/>
    <lineage>
        <taxon>Bacteria</taxon>
        <taxon>Pseudomonadati</taxon>
        <taxon>Pseudomonadota</taxon>
        <taxon>Gammaproteobacteria</taxon>
        <taxon>Pseudomonadales</taxon>
        <taxon>Pseudomonadaceae</taxon>
        <taxon>Pseudomonas</taxon>
    </lineage>
</organism>
<dbReference type="Proteomes" id="UP000250299">
    <property type="component" value="Chromosome"/>
</dbReference>
<gene>
    <name evidence="1" type="ORF">DKY63_28400</name>
</gene>
<name>A0A2Z4RR65_PSEPU</name>
<accession>A0A2Z4RR65</accession>
<reference evidence="1 2" key="1">
    <citation type="submission" date="2018-05" db="EMBL/GenBank/DDBJ databases">
        <title>Whole genome sequence of Pseudomonas putida JBC17.</title>
        <authorList>
            <person name="Lee Y.H."/>
            <person name="David K."/>
        </authorList>
    </citation>
    <scope>NUCLEOTIDE SEQUENCE [LARGE SCALE GENOMIC DNA]</scope>
    <source>
        <strain evidence="1 2">JBC17</strain>
    </source>
</reference>
<sequence length="81" mass="9105">MMSEQEVCIARALNQLWRNQIAICETLHVLAPWMAETGHVERSDAVMKAVGHLMNSDRVMEPALRRLVELSGASFKPANDE</sequence>
<evidence type="ECO:0000313" key="1">
    <source>
        <dbReference type="EMBL" id="AWY43631.1"/>
    </source>
</evidence>
<evidence type="ECO:0000313" key="2">
    <source>
        <dbReference type="Proteomes" id="UP000250299"/>
    </source>
</evidence>